<dbReference type="GeneID" id="97242876"/>
<evidence type="ECO:0000259" key="5">
    <source>
        <dbReference type="PROSITE" id="PS50931"/>
    </source>
</evidence>
<dbReference type="GO" id="GO:0043565">
    <property type="term" value="F:sequence-specific DNA binding"/>
    <property type="evidence" value="ECO:0007669"/>
    <property type="project" value="TreeGrafter"/>
</dbReference>
<sequence>MTPTVHGAEYAQLVAFVAVAEQAGFSRAAETLGVTPSALSQTIRALEERLGVQLLNRTTRSVATTPAGAALLERLRPAMAEIGDAVSGAARAGGRIAGTVRVHAARVAAERRVLPMLPAFHAAHPDVVIDLTADDAVVDPVAGGFDLAIRPGEVVEKDMIAVRLGGEHRQMPVATPGFIARHGRPETPEALTDFDCIRWRWRGRSLPYDWEFHRADGWFAVSVEGPLILDDRRLMLDACLAGIGIAFLTDEEAGPFLADGRLVAMLEPWCASYPGFFLCYPRQRRMPPAMRAFIDALRAASVIV</sequence>
<dbReference type="AlphaFoldDB" id="A0A162K9A1"/>
<dbReference type="InterPro" id="IPR000847">
    <property type="entry name" value="LysR_HTH_N"/>
</dbReference>
<dbReference type="Proteomes" id="UP000075787">
    <property type="component" value="Unassembled WGS sequence"/>
</dbReference>
<proteinExistence type="inferred from homology"/>
<dbReference type="FunFam" id="1.10.10.10:FF:000001">
    <property type="entry name" value="LysR family transcriptional regulator"/>
    <property type="match status" value="1"/>
</dbReference>
<dbReference type="InterPro" id="IPR058163">
    <property type="entry name" value="LysR-type_TF_proteobact-type"/>
</dbReference>
<name>A0A162K9A1_9PROT</name>
<gene>
    <name evidence="6" type="ORF">AUP44_11645</name>
</gene>
<dbReference type="RefSeq" id="WP_062767569.1">
    <property type="nucleotide sequence ID" value="NZ_CP121045.1"/>
</dbReference>
<dbReference type="InterPro" id="IPR005119">
    <property type="entry name" value="LysR_subst-bd"/>
</dbReference>
<feature type="domain" description="HTH lysR-type" evidence="5">
    <location>
        <begin position="9"/>
        <end position="65"/>
    </location>
</feature>
<dbReference type="PANTHER" id="PTHR30537:SF1">
    <property type="entry name" value="HTH-TYPE TRANSCRIPTIONAL REGULATOR PGRR"/>
    <property type="match status" value="1"/>
</dbReference>
<dbReference type="InterPro" id="IPR036388">
    <property type="entry name" value="WH-like_DNA-bd_sf"/>
</dbReference>
<dbReference type="Pfam" id="PF00126">
    <property type="entry name" value="HTH_1"/>
    <property type="match status" value="1"/>
</dbReference>
<evidence type="ECO:0000256" key="1">
    <source>
        <dbReference type="ARBA" id="ARBA00009437"/>
    </source>
</evidence>
<dbReference type="Pfam" id="PF03466">
    <property type="entry name" value="LysR_substrate"/>
    <property type="match status" value="1"/>
</dbReference>
<dbReference type="InterPro" id="IPR036390">
    <property type="entry name" value="WH_DNA-bd_sf"/>
</dbReference>
<dbReference type="OrthoDB" id="9812435at2"/>
<dbReference type="GO" id="GO:0003700">
    <property type="term" value="F:DNA-binding transcription factor activity"/>
    <property type="evidence" value="ECO:0007669"/>
    <property type="project" value="InterPro"/>
</dbReference>
<accession>A0A162K9A1</accession>
<comment type="similarity">
    <text evidence="1">Belongs to the LysR transcriptional regulatory family.</text>
</comment>
<dbReference type="SUPFAM" id="SSF53850">
    <property type="entry name" value="Periplasmic binding protein-like II"/>
    <property type="match status" value="1"/>
</dbReference>
<keyword evidence="3" id="KW-0238">DNA-binding</keyword>
<reference evidence="6 7" key="1">
    <citation type="submission" date="2015-12" db="EMBL/GenBank/DDBJ databases">
        <title>Genome sequence of Tistrella mobilis MCCC 1A02139.</title>
        <authorList>
            <person name="Lu L."/>
            <person name="Lai Q."/>
            <person name="Shao Z."/>
            <person name="Qian P."/>
        </authorList>
    </citation>
    <scope>NUCLEOTIDE SEQUENCE [LARGE SCALE GENOMIC DNA]</scope>
    <source>
        <strain evidence="6 7">MCCC 1A02139</strain>
    </source>
</reference>
<dbReference type="GO" id="GO:0006351">
    <property type="term" value="P:DNA-templated transcription"/>
    <property type="evidence" value="ECO:0007669"/>
    <property type="project" value="TreeGrafter"/>
</dbReference>
<keyword evidence="4" id="KW-0804">Transcription</keyword>
<dbReference type="SUPFAM" id="SSF46785">
    <property type="entry name" value="Winged helix' DNA-binding domain"/>
    <property type="match status" value="1"/>
</dbReference>
<protein>
    <submittedName>
        <fullName evidence="6">LysR family transcriptional regulator</fullName>
    </submittedName>
</protein>
<dbReference type="PROSITE" id="PS50931">
    <property type="entry name" value="HTH_LYSR"/>
    <property type="match status" value="1"/>
</dbReference>
<organism evidence="6 7">
    <name type="scientific">Tistrella mobilis</name>
    <dbReference type="NCBI Taxonomy" id="171437"/>
    <lineage>
        <taxon>Bacteria</taxon>
        <taxon>Pseudomonadati</taxon>
        <taxon>Pseudomonadota</taxon>
        <taxon>Alphaproteobacteria</taxon>
        <taxon>Geminicoccales</taxon>
        <taxon>Geminicoccaceae</taxon>
        <taxon>Tistrella</taxon>
    </lineage>
</organism>
<keyword evidence="2" id="KW-0805">Transcription regulation</keyword>
<evidence type="ECO:0000256" key="3">
    <source>
        <dbReference type="ARBA" id="ARBA00023125"/>
    </source>
</evidence>
<dbReference type="PANTHER" id="PTHR30537">
    <property type="entry name" value="HTH-TYPE TRANSCRIPTIONAL REGULATOR"/>
    <property type="match status" value="1"/>
</dbReference>
<dbReference type="EMBL" id="LPZR01000193">
    <property type="protein sequence ID" value="KYO50739.1"/>
    <property type="molecule type" value="Genomic_DNA"/>
</dbReference>
<evidence type="ECO:0000313" key="7">
    <source>
        <dbReference type="Proteomes" id="UP000075787"/>
    </source>
</evidence>
<dbReference type="PRINTS" id="PR00039">
    <property type="entry name" value="HTHLYSR"/>
</dbReference>
<evidence type="ECO:0000256" key="4">
    <source>
        <dbReference type="ARBA" id="ARBA00023163"/>
    </source>
</evidence>
<comment type="caution">
    <text evidence="6">The sequence shown here is derived from an EMBL/GenBank/DDBJ whole genome shotgun (WGS) entry which is preliminary data.</text>
</comment>
<dbReference type="Gene3D" id="1.10.10.10">
    <property type="entry name" value="Winged helix-like DNA-binding domain superfamily/Winged helix DNA-binding domain"/>
    <property type="match status" value="1"/>
</dbReference>
<evidence type="ECO:0000256" key="2">
    <source>
        <dbReference type="ARBA" id="ARBA00023015"/>
    </source>
</evidence>
<evidence type="ECO:0000313" key="6">
    <source>
        <dbReference type="EMBL" id="KYO50739.1"/>
    </source>
</evidence>
<dbReference type="Gene3D" id="3.40.190.290">
    <property type="match status" value="1"/>
</dbReference>